<keyword evidence="1" id="KW-0175">Coiled coil</keyword>
<dbReference type="eggNOG" id="ENOG502RVS2">
    <property type="taxonomic scope" value="Eukaryota"/>
</dbReference>
<keyword evidence="4" id="KW-1185">Reference proteome</keyword>
<organism evidence="3 4">
    <name type="scientific">Thalassiosira oceanica</name>
    <name type="common">Marine diatom</name>
    <dbReference type="NCBI Taxonomy" id="159749"/>
    <lineage>
        <taxon>Eukaryota</taxon>
        <taxon>Sar</taxon>
        <taxon>Stramenopiles</taxon>
        <taxon>Ochrophyta</taxon>
        <taxon>Bacillariophyta</taxon>
        <taxon>Coscinodiscophyceae</taxon>
        <taxon>Thalassiosirophycidae</taxon>
        <taxon>Thalassiosirales</taxon>
        <taxon>Thalassiosiraceae</taxon>
        <taxon>Thalassiosira</taxon>
    </lineage>
</organism>
<gene>
    <name evidence="3" type="ORF">THAOC_30740</name>
</gene>
<evidence type="ECO:0000313" key="3">
    <source>
        <dbReference type="EMBL" id="EJK50312.1"/>
    </source>
</evidence>
<protein>
    <submittedName>
        <fullName evidence="3">Uncharacterized protein</fullName>
    </submittedName>
</protein>
<dbReference type="EMBL" id="AGNL01044036">
    <property type="protein sequence ID" value="EJK50312.1"/>
    <property type="molecule type" value="Genomic_DNA"/>
</dbReference>
<feature type="region of interest" description="Disordered" evidence="2">
    <location>
        <begin position="1"/>
        <end position="107"/>
    </location>
</feature>
<evidence type="ECO:0000256" key="2">
    <source>
        <dbReference type="SAM" id="MobiDB-lite"/>
    </source>
</evidence>
<dbReference type="AlphaFoldDB" id="K0RUI3"/>
<dbReference type="Proteomes" id="UP000266841">
    <property type="component" value="Unassembled WGS sequence"/>
</dbReference>
<accession>K0RUI3</accession>
<evidence type="ECO:0000256" key="1">
    <source>
        <dbReference type="SAM" id="Coils"/>
    </source>
</evidence>
<name>K0RUI3_THAOC</name>
<feature type="compositionally biased region" description="Polar residues" evidence="2">
    <location>
        <begin position="79"/>
        <end position="91"/>
    </location>
</feature>
<proteinExistence type="predicted"/>
<reference evidence="3 4" key="1">
    <citation type="journal article" date="2012" name="Genome Biol.">
        <title>Genome and low-iron response of an oceanic diatom adapted to chronic iron limitation.</title>
        <authorList>
            <person name="Lommer M."/>
            <person name="Specht M."/>
            <person name="Roy A.S."/>
            <person name="Kraemer L."/>
            <person name="Andreson R."/>
            <person name="Gutowska M.A."/>
            <person name="Wolf J."/>
            <person name="Bergner S.V."/>
            <person name="Schilhabel M.B."/>
            <person name="Klostermeier U.C."/>
            <person name="Beiko R.G."/>
            <person name="Rosenstiel P."/>
            <person name="Hippler M."/>
            <person name="Laroche J."/>
        </authorList>
    </citation>
    <scope>NUCLEOTIDE SEQUENCE [LARGE SCALE GENOMIC DNA]</scope>
    <source>
        <strain evidence="3 4">CCMP1005</strain>
    </source>
</reference>
<feature type="coiled-coil region" evidence="1">
    <location>
        <begin position="205"/>
        <end position="246"/>
    </location>
</feature>
<dbReference type="OrthoDB" id="47980at2759"/>
<feature type="compositionally biased region" description="Basic residues" evidence="2">
    <location>
        <begin position="44"/>
        <end position="62"/>
    </location>
</feature>
<sequence>MESGSSGRRKKMTAGTAKRVSRRADDNSGATPRAENASSGRNGKNNRKNQNSRRQRNSRRSKTQCGPPDESILSHVEDTNASPSALDTNAHNRQEPPLMTSSENVERLQNDLQIRRRRKMDVNTVCSEDGIECDVNVIRVDPSRVYQRCFSSNVGLLEDQGKMTARSEAEVIKSSLGNNGWHRALAGIPPGIRKERTSALDRRAAKRVLEKVEPLRDELEALGEEYRQLMIEINALESDRLEMERLFHEAASQYRGSDEAPSWQAFRLNMGYLPSEDLQSAPAMFLEDAPLSSPENEDYECKLDLSVQNLIRHHRGLGIALLVADPQLKKALIGSNIGIGAATSLSQSLKRVKTATLIDEGGEWLKQCSITGCDTDDKAQTLSTSCFLVFDSGKNYLRGKLPSNLLARLFRERRVSKHLRYLSTGPSYLVGNGDKSRCYYAEFSDGEAWWGVNDDGELDGILQEVDVHRVAFGRSSSIGDKPSWVVIAKNGTCKWRNVPDGLHEALTRANESAGAACPCECSLGMGGSYFVRFLDGSIDFALPAFVADVLESLESDGKLVRAVCMHVDTYDVIIRFSADFC</sequence>
<evidence type="ECO:0000313" key="4">
    <source>
        <dbReference type="Proteomes" id="UP000266841"/>
    </source>
</evidence>
<comment type="caution">
    <text evidence="3">The sequence shown here is derived from an EMBL/GenBank/DDBJ whole genome shotgun (WGS) entry which is preliminary data.</text>
</comment>